<keyword evidence="1 3" id="KW-0694">RNA-binding</keyword>
<dbReference type="EMBL" id="CP007141">
    <property type="protein sequence ID" value="AJC74085.1"/>
    <property type="molecule type" value="Genomic_DNA"/>
</dbReference>
<proteinExistence type="inferred from homology"/>
<dbReference type="CDD" id="cd00165">
    <property type="entry name" value="S4"/>
    <property type="match status" value="1"/>
</dbReference>
<dbReference type="SMART" id="SM00363">
    <property type="entry name" value="S4"/>
    <property type="match status" value="1"/>
</dbReference>
<evidence type="ECO:0000256" key="3">
    <source>
        <dbReference type="PROSITE-ProRule" id="PRU00182"/>
    </source>
</evidence>
<dbReference type="InterPro" id="IPR004538">
    <property type="entry name" value="Hemolysin_A/TlyA"/>
</dbReference>
<keyword evidence="5" id="KW-0489">Methyltransferase</keyword>
<comment type="similarity">
    <text evidence="2">Belongs to the TlyA family.</text>
</comment>
<dbReference type="AlphaFoldDB" id="A0A0X1KRZ3"/>
<dbReference type="NCBIfam" id="TIGR00478">
    <property type="entry name" value="tly"/>
    <property type="match status" value="1"/>
</dbReference>
<dbReference type="Gene3D" id="3.10.290.10">
    <property type="entry name" value="RNA-binding S4 domain"/>
    <property type="match status" value="1"/>
</dbReference>
<dbReference type="InterPro" id="IPR036986">
    <property type="entry name" value="S4_RNA-bd_sf"/>
</dbReference>
<dbReference type="InterPro" id="IPR029063">
    <property type="entry name" value="SAM-dependent_MTases_sf"/>
</dbReference>
<evidence type="ECO:0000256" key="2">
    <source>
        <dbReference type="ARBA" id="ARBA00029460"/>
    </source>
</evidence>
<keyword evidence="5" id="KW-0808">Transferase</keyword>
<evidence type="ECO:0000259" key="4">
    <source>
        <dbReference type="SMART" id="SM00363"/>
    </source>
</evidence>
<accession>A0A0X1KRZ3</accession>
<sequence length="268" mass="29604">MLGGRKTLRLDELILKRGFARSRSQAADLIKLGRVFVNGSPCTKPGKFVEENADILISQERFYVSRGGEKLESAWKAFNIDFSGKTVCDIGASTGGFTHFALLRGAAKVFAVDVGENQLHESLRADPRVVAIENFNARYLTEEVLGEKVDIVLCDVSFISLKLILPAIDRILKPEGEALVLVKPQFEVGKSVKQSESAHIELLLDIARCAEMNHLHPAGLAECTVRGGKGQIEYFLHLKRKDTNKLDVETVSKIVEASWTRSRGRGKV</sequence>
<protein>
    <submittedName>
        <fullName evidence="5">RNA methyltransferase</fullName>
    </submittedName>
</protein>
<dbReference type="InterPro" id="IPR002942">
    <property type="entry name" value="S4_RNA-bd"/>
</dbReference>
<dbReference type="Pfam" id="PF01479">
    <property type="entry name" value="S4"/>
    <property type="match status" value="1"/>
</dbReference>
<dbReference type="PROSITE" id="PS50889">
    <property type="entry name" value="S4"/>
    <property type="match status" value="1"/>
</dbReference>
<gene>
    <name evidence="5" type="ORF">AJ81_07750</name>
</gene>
<dbReference type="Proteomes" id="UP000077469">
    <property type="component" value="Chromosome"/>
</dbReference>
<evidence type="ECO:0000256" key="1">
    <source>
        <dbReference type="ARBA" id="ARBA00022884"/>
    </source>
</evidence>
<dbReference type="PIRSF" id="PIRSF005578">
    <property type="entry name" value="TlyA"/>
    <property type="match status" value="1"/>
</dbReference>
<dbReference type="GO" id="GO:0032259">
    <property type="term" value="P:methylation"/>
    <property type="evidence" value="ECO:0007669"/>
    <property type="project" value="UniProtKB-KW"/>
</dbReference>
<dbReference type="PaxDb" id="1123384-AJ81_07750"/>
<dbReference type="GO" id="GO:0008168">
    <property type="term" value="F:methyltransferase activity"/>
    <property type="evidence" value="ECO:0007669"/>
    <property type="project" value="UniProtKB-KW"/>
</dbReference>
<name>A0A0X1KRZ3_9THEM</name>
<feature type="domain" description="RNA-binding S4" evidence="4">
    <location>
        <begin position="8"/>
        <end position="72"/>
    </location>
</feature>
<dbReference type="GO" id="GO:0003723">
    <property type="term" value="F:RNA binding"/>
    <property type="evidence" value="ECO:0007669"/>
    <property type="project" value="UniProtKB-KW"/>
</dbReference>
<evidence type="ECO:0000313" key="6">
    <source>
        <dbReference type="Proteomes" id="UP000077469"/>
    </source>
</evidence>
<dbReference type="SUPFAM" id="SSF53335">
    <property type="entry name" value="S-adenosyl-L-methionine-dependent methyltransferases"/>
    <property type="match status" value="1"/>
</dbReference>
<dbReference type="PANTHER" id="PTHR32319">
    <property type="entry name" value="BACTERIAL HEMOLYSIN-LIKE PROTEIN"/>
    <property type="match status" value="1"/>
</dbReference>
<dbReference type="Gene3D" id="3.40.50.150">
    <property type="entry name" value="Vaccinia Virus protein VP39"/>
    <property type="match status" value="1"/>
</dbReference>
<dbReference type="CDD" id="cd02440">
    <property type="entry name" value="AdoMet_MTases"/>
    <property type="match status" value="1"/>
</dbReference>
<dbReference type="PATRIC" id="fig|1123384.7.peg.1555"/>
<keyword evidence="6" id="KW-1185">Reference proteome</keyword>
<dbReference type="SUPFAM" id="SSF55174">
    <property type="entry name" value="Alpha-L RNA-binding motif"/>
    <property type="match status" value="1"/>
</dbReference>
<dbReference type="KEGG" id="phy:AJ81_07750"/>
<dbReference type="PANTHER" id="PTHR32319:SF0">
    <property type="entry name" value="BACTERIAL HEMOLYSIN-LIKE PROTEIN"/>
    <property type="match status" value="1"/>
</dbReference>
<evidence type="ECO:0000313" key="5">
    <source>
        <dbReference type="EMBL" id="AJC74085.1"/>
    </source>
</evidence>
<dbReference type="Pfam" id="PF01728">
    <property type="entry name" value="FtsJ"/>
    <property type="match status" value="1"/>
</dbReference>
<dbReference type="InterPro" id="IPR002877">
    <property type="entry name" value="RNA_MeTrfase_FtsJ_dom"/>
</dbReference>
<organism evidence="5 6">
    <name type="scientific">Pseudothermotoga hypogea DSM 11164 = NBRC 106472</name>
    <dbReference type="NCBI Taxonomy" id="1123384"/>
    <lineage>
        <taxon>Bacteria</taxon>
        <taxon>Thermotogati</taxon>
        <taxon>Thermotogota</taxon>
        <taxon>Thermotogae</taxon>
        <taxon>Thermotogales</taxon>
        <taxon>Thermotogaceae</taxon>
        <taxon>Pseudothermotoga</taxon>
    </lineage>
</organism>
<reference evidence="5 6" key="1">
    <citation type="submission" date="2014-01" db="EMBL/GenBank/DDBJ databases">
        <title>Genome sequencing of Thermotog hypogea.</title>
        <authorList>
            <person name="Zhang X."/>
            <person name="Alvare G."/>
            <person name="Fristensky B."/>
            <person name="Chen L."/>
            <person name="Suen T."/>
            <person name="Chen Q."/>
            <person name="Ma K."/>
        </authorList>
    </citation>
    <scope>NUCLEOTIDE SEQUENCE [LARGE SCALE GENOMIC DNA]</scope>
    <source>
        <strain evidence="5 6">DSM 11164</strain>
    </source>
</reference>
<dbReference type="STRING" id="1123384.AJ81_07750"/>
<dbReference type="InterPro" id="IPR047048">
    <property type="entry name" value="TlyA"/>
</dbReference>